<gene>
    <name evidence="2" type="ORF">SAMN04487850_0441</name>
</gene>
<evidence type="ECO:0000313" key="2">
    <source>
        <dbReference type="EMBL" id="SEV84799.1"/>
    </source>
</evidence>
<dbReference type="Gene3D" id="3.40.630.30">
    <property type="match status" value="1"/>
</dbReference>
<organism evidence="2 3">
    <name type="scientific">Prevotella aff. ruminicola Tc2-24</name>
    <dbReference type="NCBI Taxonomy" id="81582"/>
    <lineage>
        <taxon>Bacteria</taxon>
        <taxon>Pseudomonadati</taxon>
        <taxon>Bacteroidota</taxon>
        <taxon>Bacteroidia</taxon>
        <taxon>Bacteroidales</taxon>
        <taxon>Prevotellaceae</taxon>
        <taxon>Prevotella</taxon>
    </lineage>
</organism>
<feature type="domain" description="BioF2-like acetyltransferase" evidence="1">
    <location>
        <begin position="160"/>
        <end position="279"/>
    </location>
</feature>
<keyword evidence="2" id="KW-0808">Transferase</keyword>
<dbReference type="RefSeq" id="WP_091899529.1">
    <property type="nucleotide sequence ID" value="NZ_FOIQ01000001.1"/>
</dbReference>
<dbReference type="Pfam" id="PF13480">
    <property type="entry name" value="Acetyltransf_6"/>
    <property type="match status" value="1"/>
</dbReference>
<dbReference type="SUPFAM" id="SSF55729">
    <property type="entry name" value="Acyl-CoA N-acyltransferases (Nat)"/>
    <property type="match status" value="1"/>
</dbReference>
<name>A0A1I0M962_9BACT</name>
<dbReference type="AlphaFoldDB" id="A0A1I0M962"/>
<dbReference type="InterPro" id="IPR050644">
    <property type="entry name" value="PG_Glycine_Bridge_Synth"/>
</dbReference>
<dbReference type="GO" id="GO:0016740">
    <property type="term" value="F:transferase activity"/>
    <property type="evidence" value="ECO:0007669"/>
    <property type="project" value="UniProtKB-KW"/>
</dbReference>
<dbReference type="InterPro" id="IPR038740">
    <property type="entry name" value="BioF2-like_GNAT_dom"/>
</dbReference>
<dbReference type="PANTHER" id="PTHR36174:SF1">
    <property type="entry name" value="LIPID II:GLYCINE GLYCYLTRANSFERASE"/>
    <property type="match status" value="1"/>
</dbReference>
<dbReference type="EMBL" id="FOIQ01000001">
    <property type="protein sequence ID" value="SEV84799.1"/>
    <property type="molecule type" value="Genomic_DNA"/>
</dbReference>
<evidence type="ECO:0000313" key="3">
    <source>
        <dbReference type="Proteomes" id="UP000199373"/>
    </source>
</evidence>
<dbReference type="Proteomes" id="UP000199373">
    <property type="component" value="Unassembled WGS sequence"/>
</dbReference>
<accession>A0A1I0M962</accession>
<dbReference type="InterPro" id="IPR016181">
    <property type="entry name" value="Acyl_CoA_acyltransferase"/>
</dbReference>
<reference evidence="2 3" key="1">
    <citation type="submission" date="2016-10" db="EMBL/GenBank/DDBJ databases">
        <authorList>
            <person name="de Groot N.N."/>
        </authorList>
    </citation>
    <scope>NUCLEOTIDE SEQUENCE [LARGE SCALE GENOMIC DNA]</scope>
    <source>
        <strain evidence="2 3">TC2-24</strain>
    </source>
</reference>
<keyword evidence="3" id="KW-1185">Reference proteome</keyword>
<sequence length="325" mass="38792">MKGLTTTIYRTSSELPVLEEKNFFHSRQLFEILEQTPRQKPYMVVTSDENGKILSHLLGIVRIRPIWLPPFLLIHCRIIGEGVYEENEHRRDELLGEMLKAITRLMNKRVFYIEISNLSQKMFGYRQLRQLGYYPVHWMSIHNSLHSHAPEERITPKMLRRIQHVHQKGVTTVEVDNEEDFRAFSKLLRKHHILKPKRYIPDDMFFHQLMEGDSGRLFVTKYKGKVVGCSACVYSEGNAYLWYSAFRRKTYLTLHPDDVTVWDAMKDAYERGYQHMCFMDVGLPFSKNPFREFILHFGGKEVSTYRWFRFSIKWVNALLSWIYRE</sequence>
<dbReference type="PANTHER" id="PTHR36174">
    <property type="entry name" value="LIPID II:GLYCINE GLYCYLTRANSFERASE"/>
    <property type="match status" value="1"/>
</dbReference>
<evidence type="ECO:0000259" key="1">
    <source>
        <dbReference type="Pfam" id="PF13480"/>
    </source>
</evidence>
<protein>
    <submittedName>
        <fullName evidence="2">Acetyltransferase (GNAT) domain-containing protein</fullName>
    </submittedName>
</protein>
<proteinExistence type="predicted"/>